<gene>
    <name evidence="9" type="ORF">GCM10009546_69700</name>
</gene>
<evidence type="ECO:0000313" key="9">
    <source>
        <dbReference type="EMBL" id="GAA0597701.1"/>
    </source>
</evidence>
<evidence type="ECO:0000256" key="3">
    <source>
        <dbReference type="ARBA" id="ARBA00022692"/>
    </source>
</evidence>
<sequence length="413" mass="43435">MTTFMAVLFAAASAFLLPRGPIPAVQRLNEQFRTPKYPLPARHPAGDQRRTQKPPHERSYEKERHTDLITQKTLTPWSRAPAARKPSPNPQEPADVRLRVTTNEPLGRAMPSWSRGSGRGNGTAREGREPDWSTTHEGPMLASTGRALRLASGGGVDAERARGPSSFGAPSFGEDGAAHRTYRPDTSPGHRTERAADRRKSSAKPAAEGMGRSDVLLRRVAAAATGVLCLVTLGGLPGALIGLLAAVAVWFSFGRLGNAERKRRRARLVADLPVAVDLLAACLRGGAPWHDAVAAVAEAVGGPLGDELIAVSVQIRLGADPADAWLALAEEPMLAPLARAATRAASTGAALAPSLSRLARDQRRVARSAAAARARAAGIRALAPLGLCFLPAFVLLGVVPAIAGIASTILIPR</sequence>
<dbReference type="PANTHER" id="PTHR35007:SF3">
    <property type="entry name" value="POSSIBLE CONSERVED ALANINE RICH MEMBRANE PROTEIN"/>
    <property type="match status" value="1"/>
</dbReference>
<keyword evidence="3 7" id="KW-0812">Transmembrane</keyword>
<feature type="transmembrane region" description="Helical" evidence="7">
    <location>
        <begin position="382"/>
        <end position="411"/>
    </location>
</feature>
<evidence type="ECO:0000256" key="2">
    <source>
        <dbReference type="ARBA" id="ARBA00022475"/>
    </source>
</evidence>
<feature type="domain" description="Type II secretion system protein GspF" evidence="8">
    <location>
        <begin position="276"/>
        <end position="397"/>
    </location>
</feature>
<dbReference type="RefSeq" id="WP_312883181.1">
    <property type="nucleotide sequence ID" value="NZ_JACHMV010000001.1"/>
</dbReference>
<name>A0ABN1FTW0_9ACTN</name>
<dbReference type="Pfam" id="PF00482">
    <property type="entry name" value="T2SSF"/>
    <property type="match status" value="1"/>
</dbReference>
<evidence type="ECO:0000256" key="5">
    <source>
        <dbReference type="ARBA" id="ARBA00023136"/>
    </source>
</evidence>
<evidence type="ECO:0000256" key="1">
    <source>
        <dbReference type="ARBA" id="ARBA00004651"/>
    </source>
</evidence>
<feature type="compositionally biased region" description="Basic and acidic residues" evidence="6">
    <location>
        <begin position="44"/>
        <end position="67"/>
    </location>
</feature>
<protein>
    <recommendedName>
        <fullName evidence="8">Type II secretion system protein GspF domain-containing protein</fullName>
    </recommendedName>
</protein>
<reference evidence="9 10" key="1">
    <citation type="journal article" date="2019" name="Int. J. Syst. Evol. Microbiol.">
        <title>The Global Catalogue of Microorganisms (GCM) 10K type strain sequencing project: providing services to taxonomists for standard genome sequencing and annotation.</title>
        <authorList>
            <consortium name="The Broad Institute Genomics Platform"/>
            <consortium name="The Broad Institute Genome Sequencing Center for Infectious Disease"/>
            <person name="Wu L."/>
            <person name="Ma J."/>
        </authorList>
    </citation>
    <scope>NUCLEOTIDE SEQUENCE [LARGE SCALE GENOMIC DNA]</scope>
    <source>
        <strain evidence="9 10">JCM 10667</strain>
    </source>
</reference>
<dbReference type="PANTHER" id="PTHR35007">
    <property type="entry name" value="INTEGRAL MEMBRANE PROTEIN-RELATED"/>
    <property type="match status" value="1"/>
</dbReference>
<keyword evidence="4 7" id="KW-1133">Transmembrane helix</keyword>
<keyword evidence="5 7" id="KW-0472">Membrane</keyword>
<keyword evidence="2" id="KW-1003">Cell membrane</keyword>
<accession>A0ABN1FTW0</accession>
<dbReference type="InterPro" id="IPR018076">
    <property type="entry name" value="T2SS_GspF_dom"/>
</dbReference>
<feature type="transmembrane region" description="Helical" evidence="7">
    <location>
        <begin position="220"/>
        <end position="253"/>
    </location>
</feature>
<evidence type="ECO:0000256" key="7">
    <source>
        <dbReference type="SAM" id="Phobius"/>
    </source>
</evidence>
<proteinExistence type="predicted"/>
<evidence type="ECO:0000313" key="10">
    <source>
        <dbReference type="Proteomes" id="UP001501427"/>
    </source>
</evidence>
<keyword evidence="10" id="KW-1185">Reference proteome</keyword>
<comment type="caution">
    <text evidence="9">The sequence shown here is derived from an EMBL/GenBank/DDBJ whole genome shotgun (WGS) entry which is preliminary data.</text>
</comment>
<evidence type="ECO:0000256" key="6">
    <source>
        <dbReference type="SAM" id="MobiDB-lite"/>
    </source>
</evidence>
<dbReference type="Proteomes" id="UP001501427">
    <property type="component" value="Unassembled WGS sequence"/>
</dbReference>
<dbReference type="EMBL" id="BAAAHD010000090">
    <property type="protein sequence ID" value="GAA0597701.1"/>
    <property type="molecule type" value="Genomic_DNA"/>
</dbReference>
<comment type="subcellular location">
    <subcellularLocation>
        <location evidence="1">Cell membrane</location>
        <topology evidence="1">Multi-pass membrane protein</topology>
    </subcellularLocation>
</comment>
<organism evidence="9 10">
    <name type="scientific">Actinomadura livida</name>
    <dbReference type="NCBI Taxonomy" id="79909"/>
    <lineage>
        <taxon>Bacteria</taxon>
        <taxon>Bacillati</taxon>
        <taxon>Actinomycetota</taxon>
        <taxon>Actinomycetes</taxon>
        <taxon>Streptosporangiales</taxon>
        <taxon>Thermomonosporaceae</taxon>
        <taxon>Actinomadura</taxon>
    </lineage>
</organism>
<feature type="compositionally biased region" description="Basic and acidic residues" evidence="6">
    <location>
        <begin position="188"/>
        <end position="200"/>
    </location>
</feature>
<evidence type="ECO:0000259" key="8">
    <source>
        <dbReference type="Pfam" id="PF00482"/>
    </source>
</evidence>
<evidence type="ECO:0000256" key="4">
    <source>
        <dbReference type="ARBA" id="ARBA00022989"/>
    </source>
</evidence>
<feature type="region of interest" description="Disordered" evidence="6">
    <location>
        <begin position="34"/>
        <end position="208"/>
    </location>
</feature>